<organism evidence="2 3">
    <name type="scientific">Tanacetum coccineum</name>
    <dbReference type="NCBI Taxonomy" id="301880"/>
    <lineage>
        <taxon>Eukaryota</taxon>
        <taxon>Viridiplantae</taxon>
        <taxon>Streptophyta</taxon>
        <taxon>Embryophyta</taxon>
        <taxon>Tracheophyta</taxon>
        <taxon>Spermatophyta</taxon>
        <taxon>Magnoliopsida</taxon>
        <taxon>eudicotyledons</taxon>
        <taxon>Gunneridae</taxon>
        <taxon>Pentapetalae</taxon>
        <taxon>asterids</taxon>
        <taxon>campanulids</taxon>
        <taxon>Asterales</taxon>
        <taxon>Asteraceae</taxon>
        <taxon>Asteroideae</taxon>
        <taxon>Anthemideae</taxon>
        <taxon>Anthemidinae</taxon>
        <taxon>Tanacetum</taxon>
    </lineage>
</organism>
<dbReference type="EMBL" id="BQNB010013640">
    <property type="protein sequence ID" value="GJT18490.1"/>
    <property type="molecule type" value="Genomic_DNA"/>
</dbReference>
<reference evidence="2" key="2">
    <citation type="submission" date="2022-01" db="EMBL/GenBank/DDBJ databases">
        <authorList>
            <person name="Yamashiro T."/>
            <person name="Shiraishi A."/>
            <person name="Satake H."/>
            <person name="Nakayama K."/>
        </authorList>
    </citation>
    <scope>NUCLEOTIDE SEQUENCE</scope>
</reference>
<feature type="domain" description="Integrase catalytic" evidence="1">
    <location>
        <begin position="67"/>
        <end position="233"/>
    </location>
</feature>
<dbReference type="PROSITE" id="PS50994">
    <property type="entry name" value="INTEGRASE"/>
    <property type="match status" value="1"/>
</dbReference>
<keyword evidence="3" id="KW-1185">Reference proteome</keyword>
<dbReference type="InterPro" id="IPR012337">
    <property type="entry name" value="RNaseH-like_sf"/>
</dbReference>
<evidence type="ECO:0000313" key="3">
    <source>
        <dbReference type="Proteomes" id="UP001151760"/>
    </source>
</evidence>
<name>A0ABQ5BUE7_9ASTR</name>
<dbReference type="Pfam" id="PF17921">
    <property type="entry name" value="Integrase_H2C2"/>
    <property type="match status" value="1"/>
</dbReference>
<dbReference type="Pfam" id="PF24626">
    <property type="entry name" value="SH3_Tf2-1"/>
    <property type="match status" value="1"/>
</dbReference>
<sequence>MVQWMREAHTSKVAGHFGVTKTLQNLQRYVFWPQMHQDVNRFGKGCILCSTSKPFNRKVGLYTPLPVPSRPWESISMDFLGGLPKTRRGNDYLFVIVDRFSKMVVLIACKKTVTGEEAARLFFENVWKIFGLPKSIISDRDSRFLSNFWCSLWSKMDTKLKQSTAFHPQTDGQTEVVNRTVVHLLREFTSDSLLTPSNEVGEAGKAQRFINNIKKLHHQVEEQLRRSQQKYKERHDRHRVEGKFQEGDLVWLHLGKERLKGEGKKIKPIRYGPFRILKKIGENACQLELPSYMEMYSVVNVDKLKLFEPSMLDEEPGEYLPSLDELINEQEKVLTEDTIVERKSSSTRRGERKSYRIGTKGQLPSKAKWFSKEVGETRFPHLQF</sequence>
<evidence type="ECO:0000313" key="2">
    <source>
        <dbReference type="EMBL" id="GJT18490.1"/>
    </source>
</evidence>
<protein>
    <submittedName>
        <fullName evidence="2">Transposon ty3-I gag-pol polyprotein</fullName>
    </submittedName>
</protein>
<dbReference type="Pfam" id="PF00665">
    <property type="entry name" value="rve"/>
    <property type="match status" value="1"/>
</dbReference>
<proteinExistence type="predicted"/>
<dbReference type="PANTHER" id="PTHR35046">
    <property type="entry name" value="ZINC KNUCKLE (CCHC-TYPE) FAMILY PROTEIN"/>
    <property type="match status" value="1"/>
</dbReference>
<dbReference type="PANTHER" id="PTHR35046:SF18">
    <property type="entry name" value="RNA-DIRECTED DNA POLYMERASE"/>
    <property type="match status" value="1"/>
</dbReference>
<gene>
    <name evidence="2" type="ORF">Tco_0877196</name>
</gene>
<accession>A0ABQ5BUE7</accession>
<dbReference type="Gene3D" id="3.30.420.10">
    <property type="entry name" value="Ribonuclease H-like superfamily/Ribonuclease H"/>
    <property type="match status" value="1"/>
</dbReference>
<dbReference type="SUPFAM" id="SSF53098">
    <property type="entry name" value="Ribonuclease H-like"/>
    <property type="match status" value="1"/>
</dbReference>
<reference evidence="2" key="1">
    <citation type="journal article" date="2022" name="Int. J. Mol. Sci.">
        <title>Draft Genome of Tanacetum Coccineum: Genomic Comparison of Closely Related Tanacetum-Family Plants.</title>
        <authorList>
            <person name="Yamashiro T."/>
            <person name="Shiraishi A."/>
            <person name="Nakayama K."/>
            <person name="Satake H."/>
        </authorList>
    </citation>
    <scope>NUCLEOTIDE SEQUENCE</scope>
</reference>
<dbReference type="InterPro" id="IPR056924">
    <property type="entry name" value="SH3_Tf2-1"/>
</dbReference>
<comment type="caution">
    <text evidence="2">The sequence shown here is derived from an EMBL/GenBank/DDBJ whole genome shotgun (WGS) entry which is preliminary data.</text>
</comment>
<dbReference type="Gene3D" id="1.10.340.70">
    <property type="match status" value="1"/>
</dbReference>
<evidence type="ECO:0000259" key="1">
    <source>
        <dbReference type="PROSITE" id="PS50994"/>
    </source>
</evidence>
<dbReference type="Proteomes" id="UP001151760">
    <property type="component" value="Unassembled WGS sequence"/>
</dbReference>
<dbReference type="InterPro" id="IPR036397">
    <property type="entry name" value="RNaseH_sf"/>
</dbReference>
<dbReference type="InterPro" id="IPR041588">
    <property type="entry name" value="Integrase_H2C2"/>
</dbReference>
<dbReference type="InterPro" id="IPR001584">
    <property type="entry name" value="Integrase_cat-core"/>
</dbReference>